<keyword evidence="6" id="KW-1185">Reference proteome</keyword>
<evidence type="ECO:0000256" key="1">
    <source>
        <dbReference type="ARBA" id="ARBA00023015"/>
    </source>
</evidence>
<dbReference type="Gene3D" id="1.10.10.60">
    <property type="entry name" value="Homeodomain-like"/>
    <property type="match status" value="1"/>
</dbReference>
<reference evidence="6" key="1">
    <citation type="journal article" date="2019" name="Int. J. Syst. Evol. Microbiol.">
        <title>The Global Catalogue of Microorganisms (GCM) 10K type strain sequencing project: providing services to taxonomists for standard genome sequencing and annotation.</title>
        <authorList>
            <consortium name="The Broad Institute Genomics Platform"/>
            <consortium name="The Broad Institute Genome Sequencing Center for Infectious Disease"/>
            <person name="Wu L."/>
            <person name="Ma J."/>
        </authorList>
    </citation>
    <scope>NUCLEOTIDE SEQUENCE [LARGE SCALE GENOMIC DNA]</scope>
    <source>
        <strain evidence="6">JCM 11650</strain>
    </source>
</reference>
<dbReference type="EMBL" id="JBHSEW010000011">
    <property type="protein sequence ID" value="MFC4623115.1"/>
    <property type="molecule type" value="Genomic_DNA"/>
</dbReference>
<gene>
    <name evidence="5" type="ORF">ACFO3A_12935</name>
</gene>
<keyword evidence="1" id="KW-0805">Transcription regulation</keyword>
<dbReference type="SMART" id="SM00342">
    <property type="entry name" value="HTH_ARAC"/>
    <property type="match status" value="1"/>
</dbReference>
<evidence type="ECO:0000313" key="5">
    <source>
        <dbReference type="EMBL" id="MFC4623115.1"/>
    </source>
</evidence>
<evidence type="ECO:0000259" key="4">
    <source>
        <dbReference type="PROSITE" id="PS01124"/>
    </source>
</evidence>
<sequence length="353" mass="38274">MAAASIPSSRFDSAQTAGEGRFAAWQEVIGVVFDVAPLSREGLEGFQASVHASHLGQLLLVEHSFGAQQFSRRAARIARDGLDHYLVQCYHQGGFVGQCDGEQDIQVRAGDIAVFALDRTQHTLAQASRGVSLIVPRTLVDDAFGHATPDLHGRVLGAGNPLGGLLGDHVASLQRHLPAVTQADTPALAQATAHMLAACLRPDKNTWGQAQQALEAVTLERIQQHIARQLRVSNSAALTPQALADAFGISRSQLYRLFEPLGGVAHYVQRRRLLKAFHDLTHPLKRRLRIAEIAARLGFVSEAHFSRAFRAAFGVTPSDARAMGQTAQTQDSLRLPPEAAHIVTEYTHWIQGL</sequence>
<name>A0ABV9H0T4_9BURK</name>
<comment type="caution">
    <text evidence="5">The sequence shown here is derived from an EMBL/GenBank/DDBJ whole genome shotgun (WGS) entry which is preliminary data.</text>
</comment>
<dbReference type="PANTHER" id="PTHR46796">
    <property type="entry name" value="HTH-TYPE TRANSCRIPTIONAL ACTIVATOR RHAS-RELATED"/>
    <property type="match status" value="1"/>
</dbReference>
<dbReference type="Pfam" id="PF12833">
    <property type="entry name" value="HTH_18"/>
    <property type="match status" value="1"/>
</dbReference>
<dbReference type="SUPFAM" id="SSF46689">
    <property type="entry name" value="Homeodomain-like"/>
    <property type="match status" value="1"/>
</dbReference>
<evidence type="ECO:0000313" key="6">
    <source>
        <dbReference type="Proteomes" id="UP001595967"/>
    </source>
</evidence>
<dbReference type="PRINTS" id="PR00032">
    <property type="entry name" value="HTHARAC"/>
</dbReference>
<evidence type="ECO:0000256" key="2">
    <source>
        <dbReference type="ARBA" id="ARBA00023125"/>
    </source>
</evidence>
<organism evidence="5 6">
    <name type="scientific">Comamonas nitrativorans</name>
    <dbReference type="NCBI Taxonomy" id="108437"/>
    <lineage>
        <taxon>Bacteria</taxon>
        <taxon>Pseudomonadati</taxon>
        <taxon>Pseudomonadota</taxon>
        <taxon>Betaproteobacteria</taxon>
        <taxon>Burkholderiales</taxon>
        <taxon>Comamonadaceae</taxon>
        <taxon>Comamonas</taxon>
    </lineage>
</organism>
<proteinExistence type="predicted"/>
<protein>
    <submittedName>
        <fullName evidence="5">Helix-turn-helix domain-containing protein</fullName>
    </submittedName>
</protein>
<keyword evidence="3" id="KW-0804">Transcription</keyword>
<dbReference type="InterPro" id="IPR050204">
    <property type="entry name" value="AraC_XylS_family_regulators"/>
</dbReference>
<keyword evidence="2" id="KW-0238">DNA-binding</keyword>
<dbReference type="Proteomes" id="UP001595967">
    <property type="component" value="Unassembled WGS sequence"/>
</dbReference>
<dbReference type="RefSeq" id="WP_377727061.1">
    <property type="nucleotide sequence ID" value="NZ_JBHSEW010000011.1"/>
</dbReference>
<dbReference type="InterPro" id="IPR018060">
    <property type="entry name" value="HTH_AraC"/>
</dbReference>
<dbReference type="PROSITE" id="PS01124">
    <property type="entry name" value="HTH_ARAC_FAMILY_2"/>
    <property type="match status" value="1"/>
</dbReference>
<dbReference type="InterPro" id="IPR020449">
    <property type="entry name" value="Tscrpt_reg_AraC-type_HTH"/>
</dbReference>
<dbReference type="PANTHER" id="PTHR46796:SF6">
    <property type="entry name" value="ARAC SUBFAMILY"/>
    <property type="match status" value="1"/>
</dbReference>
<feature type="domain" description="HTH araC/xylS-type" evidence="4">
    <location>
        <begin position="220"/>
        <end position="323"/>
    </location>
</feature>
<evidence type="ECO:0000256" key="3">
    <source>
        <dbReference type="ARBA" id="ARBA00023163"/>
    </source>
</evidence>
<accession>A0ABV9H0T4</accession>
<dbReference type="InterPro" id="IPR009057">
    <property type="entry name" value="Homeodomain-like_sf"/>
</dbReference>